<proteinExistence type="predicted"/>
<dbReference type="PROSITE" id="PS50110">
    <property type="entry name" value="RESPONSE_REGULATORY"/>
    <property type="match status" value="1"/>
</dbReference>
<dbReference type="SUPFAM" id="SSF52172">
    <property type="entry name" value="CheY-like"/>
    <property type="match status" value="1"/>
</dbReference>
<protein>
    <submittedName>
        <fullName evidence="8">Response regulator</fullName>
    </submittedName>
</protein>
<dbReference type="SMART" id="SM00421">
    <property type="entry name" value="HTH_LUXR"/>
    <property type="match status" value="1"/>
</dbReference>
<feature type="domain" description="HTH luxR-type" evidence="6">
    <location>
        <begin position="155"/>
        <end position="220"/>
    </location>
</feature>
<evidence type="ECO:0000256" key="1">
    <source>
        <dbReference type="ARBA" id="ARBA00022553"/>
    </source>
</evidence>
<accession>A0A0R1SE55</accession>
<dbReference type="GO" id="GO:0006355">
    <property type="term" value="P:regulation of DNA-templated transcription"/>
    <property type="evidence" value="ECO:0007669"/>
    <property type="project" value="InterPro"/>
</dbReference>
<dbReference type="GO" id="GO:0003677">
    <property type="term" value="F:DNA binding"/>
    <property type="evidence" value="ECO:0007669"/>
    <property type="project" value="UniProtKB-KW"/>
</dbReference>
<dbReference type="PATRIC" id="fig|1423815.3.peg.1854"/>
<dbReference type="InterPro" id="IPR000792">
    <property type="entry name" value="Tscrpt_reg_LuxR_C"/>
</dbReference>
<evidence type="ECO:0000256" key="3">
    <source>
        <dbReference type="ARBA" id="ARBA00023125"/>
    </source>
</evidence>
<dbReference type="PROSITE" id="PS00622">
    <property type="entry name" value="HTH_LUXR_1"/>
    <property type="match status" value="1"/>
</dbReference>
<dbReference type="Proteomes" id="UP000051647">
    <property type="component" value="Unassembled WGS sequence"/>
</dbReference>
<dbReference type="AlphaFoldDB" id="A0A0R1SE55"/>
<dbReference type="InterPro" id="IPR016032">
    <property type="entry name" value="Sig_transdc_resp-reg_C-effctor"/>
</dbReference>
<comment type="caution">
    <text evidence="8">The sequence shown here is derived from an EMBL/GenBank/DDBJ whole genome shotgun (WGS) entry which is preliminary data.</text>
</comment>
<gene>
    <name evidence="8" type="ORF">FC27_GL001811</name>
</gene>
<name>A0A0R1SE55_9LACO</name>
<organism evidence="8 9">
    <name type="scientific">Companilactobacillus versmoldensis DSM 14857 = KCTC 3814</name>
    <dbReference type="NCBI Taxonomy" id="1423815"/>
    <lineage>
        <taxon>Bacteria</taxon>
        <taxon>Bacillati</taxon>
        <taxon>Bacillota</taxon>
        <taxon>Bacilli</taxon>
        <taxon>Lactobacillales</taxon>
        <taxon>Lactobacillaceae</taxon>
        <taxon>Companilactobacillus</taxon>
    </lineage>
</organism>
<dbReference type="SMART" id="SM00448">
    <property type="entry name" value="REC"/>
    <property type="match status" value="1"/>
</dbReference>
<dbReference type="GO" id="GO:0000160">
    <property type="term" value="P:phosphorelay signal transduction system"/>
    <property type="evidence" value="ECO:0007669"/>
    <property type="project" value="InterPro"/>
</dbReference>
<keyword evidence="2" id="KW-0805">Transcription regulation</keyword>
<reference evidence="8 9" key="1">
    <citation type="journal article" date="2015" name="Genome Announc.">
        <title>Expanding the biotechnology potential of lactobacilli through comparative genomics of 213 strains and associated genera.</title>
        <authorList>
            <person name="Sun Z."/>
            <person name="Harris H.M."/>
            <person name="McCann A."/>
            <person name="Guo C."/>
            <person name="Argimon S."/>
            <person name="Zhang W."/>
            <person name="Yang X."/>
            <person name="Jeffery I.B."/>
            <person name="Cooney J.C."/>
            <person name="Kagawa T.F."/>
            <person name="Liu W."/>
            <person name="Song Y."/>
            <person name="Salvetti E."/>
            <person name="Wrobel A."/>
            <person name="Rasinkangas P."/>
            <person name="Parkhill J."/>
            <person name="Rea M.C."/>
            <person name="O'Sullivan O."/>
            <person name="Ritari J."/>
            <person name="Douillard F.P."/>
            <person name="Paul Ross R."/>
            <person name="Yang R."/>
            <person name="Briner A.E."/>
            <person name="Felis G.E."/>
            <person name="de Vos W.M."/>
            <person name="Barrangou R."/>
            <person name="Klaenhammer T.R."/>
            <person name="Caufield P.W."/>
            <person name="Cui Y."/>
            <person name="Zhang H."/>
            <person name="O'Toole P.W."/>
        </authorList>
    </citation>
    <scope>NUCLEOTIDE SEQUENCE [LARGE SCALE GENOMIC DNA]</scope>
    <source>
        <strain evidence="8 9">DSM 14857</strain>
    </source>
</reference>
<dbReference type="InterPro" id="IPR011006">
    <property type="entry name" value="CheY-like_superfamily"/>
</dbReference>
<evidence type="ECO:0000313" key="9">
    <source>
        <dbReference type="Proteomes" id="UP000051647"/>
    </source>
</evidence>
<dbReference type="eggNOG" id="COG2197">
    <property type="taxonomic scope" value="Bacteria"/>
</dbReference>
<evidence type="ECO:0000313" key="8">
    <source>
        <dbReference type="EMBL" id="KRL67495.1"/>
    </source>
</evidence>
<dbReference type="PANTHER" id="PTHR43214:SF43">
    <property type="entry name" value="TWO-COMPONENT RESPONSE REGULATOR"/>
    <property type="match status" value="1"/>
</dbReference>
<dbReference type="InterPro" id="IPR001789">
    <property type="entry name" value="Sig_transdc_resp-reg_receiver"/>
</dbReference>
<dbReference type="CDD" id="cd06170">
    <property type="entry name" value="LuxR_C_like"/>
    <property type="match status" value="1"/>
</dbReference>
<feature type="modified residue" description="4-aspartylphosphate" evidence="5">
    <location>
        <position position="54"/>
    </location>
</feature>
<evidence type="ECO:0000256" key="2">
    <source>
        <dbReference type="ARBA" id="ARBA00023015"/>
    </source>
</evidence>
<dbReference type="OrthoDB" id="9780153at2"/>
<evidence type="ECO:0000259" key="7">
    <source>
        <dbReference type="PROSITE" id="PS50110"/>
    </source>
</evidence>
<dbReference type="PROSITE" id="PS50043">
    <property type="entry name" value="HTH_LUXR_2"/>
    <property type="match status" value="1"/>
</dbReference>
<dbReference type="RefSeq" id="WP_010625414.1">
    <property type="nucleotide sequence ID" value="NZ_AZFA01000005.1"/>
</dbReference>
<dbReference type="Pfam" id="PF00196">
    <property type="entry name" value="GerE"/>
    <property type="match status" value="1"/>
</dbReference>
<keyword evidence="3" id="KW-0238">DNA-binding</keyword>
<evidence type="ECO:0000256" key="4">
    <source>
        <dbReference type="ARBA" id="ARBA00023163"/>
    </source>
</evidence>
<keyword evidence="1 5" id="KW-0597">Phosphoprotein</keyword>
<sequence length="224" mass="25626">MKNVLIADDFKILRKGLTYTINSTNNFHVTAEAGDGNEAYSIIENQDIDVAIIDISMPPGESGLVTIKRIHDYHPEVKQIVLSMHEEPEYINTAIANGALSYVLKSSDEQELIKALKHADVNESYIDSNIVMTENDYQSIQEQKEKGHEDEKNLDKLSFVNLSRREREVLPLICLGFSNQEIAEKLFVTRKTIEAHKTNIMKKLGFNSRRELLHFAMQHHLIDF</sequence>
<keyword evidence="4" id="KW-0804">Transcription</keyword>
<dbReference type="Gene3D" id="3.40.50.2300">
    <property type="match status" value="1"/>
</dbReference>
<feature type="domain" description="Response regulatory" evidence="7">
    <location>
        <begin position="3"/>
        <end position="120"/>
    </location>
</feature>
<dbReference type="PANTHER" id="PTHR43214">
    <property type="entry name" value="TWO-COMPONENT RESPONSE REGULATOR"/>
    <property type="match status" value="1"/>
</dbReference>
<evidence type="ECO:0000259" key="6">
    <source>
        <dbReference type="PROSITE" id="PS50043"/>
    </source>
</evidence>
<dbReference type="PRINTS" id="PR00038">
    <property type="entry name" value="HTHLUXR"/>
</dbReference>
<dbReference type="STRING" id="1423815.FC27_GL001811"/>
<dbReference type="SUPFAM" id="SSF46894">
    <property type="entry name" value="C-terminal effector domain of the bipartite response regulators"/>
    <property type="match status" value="1"/>
</dbReference>
<dbReference type="EMBL" id="AZFA01000005">
    <property type="protein sequence ID" value="KRL67495.1"/>
    <property type="molecule type" value="Genomic_DNA"/>
</dbReference>
<dbReference type="Pfam" id="PF00072">
    <property type="entry name" value="Response_reg"/>
    <property type="match status" value="1"/>
</dbReference>
<evidence type="ECO:0000256" key="5">
    <source>
        <dbReference type="PROSITE-ProRule" id="PRU00169"/>
    </source>
</evidence>
<dbReference type="InterPro" id="IPR039420">
    <property type="entry name" value="WalR-like"/>
</dbReference>
<dbReference type="InterPro" id="IPR058245">
    <property type="entry name" value="NreC/VraR/RcsB-like_REC"/>
</dbReference>
<keyword evidence="9" id="KW-1185">Reference proteome</keyword>
<dbReference type="CDD" id="cd17535">
    <property type="entry name" value="REC_NarL-like"/>
    <property type="match status" value="1"/>
</dbReference>